<dbReference type="RefSeq" id="WP_122015206.1">
    <property type="nucleotide sequence ID" value="NZ_CP033169.1"/>
</dbReference>
<gene>
    <name evidence="2" type="ORF">D2962_12910</name>
</gene>
<dbReference type="GO" id="GO:0006355">
    <property type="term" value="P:regulation of DNA-templated transcription"/>
    <property type="evidence" value="ECO:0007669"/>
    <property type="project" value="InterPro"/>
</dbReference>
<dbReference type="PROSITE" id="PS51372">
    <property type="entry name" value="PRD_2"/>
    <property type="match status" value="1"/>
</dbReference>
<protein>
    <submittedName>
        <fullName evidence="2">PRD domain-containing protein</fullName>
    </submittedName>
</protein>
<evidence type="ECO:0000259" key="1">
    <source>
        <dbReference type="PROSITE" id="PS51372"/>
    </source>
</evidence>
<evidence type="ECO:0000313" key="2">
    <source>
        <dbReference type="EMBL" id="AYO31378.1"/>
    </source>
</evidence>
<dbReference type="AlphaFoldDB" id="A0A3G2R8L3"/>
<dbReference type="InterPro" id="IPR011608">
    <property type="entry name" value="PRD"/>
</dbReference>
<dbReference type="SUPFAM" id="SSF63520">
    <property type="entry name" value="PTS-regulatory domain, PRD"/>
    <property type="match status" value="1"/>
</dbReference>
<dbReference type="KEGG" id="bacg:D2962_12910"/>
<evidence type="ECO:0000313" key="3">
    <source>
        <dbReference type="Proteomes" id="UP000280960"/>
    </source>
</evidence>
<dbReference type="Proteomes" id="UP000280960">
    <property type="component" value="Chromosome"/>
</dbReference>
<proteinExistence type="predicted"/>
<dbReference type="InterPro" id="IPR036634">
    <property type="entry name" value="PRD_sf"/>
</dbReference>
<sequence>MDSEILERLEILHTSGQISEQDKDRTIKAINYLENKLKIKVEKEMGGMFATHLAKALSRIACNEAIEESSEEAEVAVREHPEILREAEILFEDTLGIKDVPKGEINFIAMYMNLLLNS</sequence>
<accession>A0A3G2R8L3</accession>
<organism evidence="2 3">
    <name type="scientific">Biomaibacter acetigenes</name>
    <dbReference type="NCBI Taxonomy" id="2316383"/>
    <lineage>
        <taxon>Bacteria</taxon>
        <taxon>Bacillati</taxon>
        <taxon>Bacillota</taxon>
        <taxon>Clostridia</taxon>
        <taxon>Thermosediminibacterales</taxon>
        <taxon>Tepidanaerobacteraceae</taxon>
        <taxon>Biomaibacter</taxon>
    </lineage>
</organism>
<dbReference type="EMBL" id="CP033169">
    <property type="protein sequence ID" value="AYO31378.1"/>
    <property type="molecule type" value="Genomic_DNA"/>
</dbReference>
<feature type="domain" description="PRD" evidence="1">
    <location>
        <begin position="17"/>
        <end position="118"/>
    </location>
</feature>
<name>A0A3G2R8L3_9FIRM</name>
<dbReference type="Gene3D" id="1.10.1790.10">
    <property type="entry name" value="PRD domain"/>
    <property type="match status" value="1"/>
</dbReference>
<dbReference type="Pfam" id="PF00874">
    <property type="entry name" value="PRD"/>
    <property type="match status" value="1"/>
</dbReference>
<reference evidence="2 3" key="1">
    <citation type="submission" date="2018-10" db="EMBL/GenBank/DDBJ databases">
        <authorList>
            <person name="Zhang X."/>
        </authorList>
    </citation>
    <scope>NUCLEOTIDE SEQUENCE [LARGE SCALE GENOMIC DNA]</scope>
    <source>
        <strain evidence="2 3">SK-G1</strain>
    </source>
</reference>
<keyword evidence="3" id="KW-1185">Reference proteome</keyword>